<name>A0ABZ1IB41_9PSEU</name>
<evidence type="ECO:0000313" key="3">
    <source>
        <dbReference type="Proteomes" id="UP001330812"/>
    </source>
</evidence>
<dbReference type="InterPro" id="IPR027417">
    <property type="entry name" value="P-loop_NTPase"/>
</dbReference>
<evidence type="ECO:0000313" key="2">
    <source>
        <dbReference type="EMBL" id="WSE30784.1"/>
    </source>
</evidence>
<dbReference type="PANTHER" id="PTHR42759">
    <property type="entry name" value="MOXR FAMILY PROTEIN"/>
    <property type="match status" value="1"/>
</dbReference>
<gene>
    <name evidence="2" type="ORF">VSH64_01330</name>
</gene>
<dbReference type="InterPro" id="IPR011704">
    <property type="entry name" value="ATPase_dyneun-rel_AAA"/>
</dbReference>
<organism evidence="2 3">
    <name type="scientific">Amycolatopsis rhabdoformis</name>
    <dbReference type="NCBI Taxonomy" id="1448059"/>
    <lineage>
        <taxon>Bacteria</taxon>
        <taxon>Bacillati</taxon>
        <taxon>Actinomycetota</taxon>
        <taxon>Actinomycetes</taxon>
        <taxon>Pseudonocardiales</taxon>
        <taxon>Pseudonocardiaceae</taxon>
        <taxon>Amycolatopsis</taxon>
    </lineage>
</organism>
<dbReference type="Proteomes" id="UP001330812">
    <property type="component" value="Chromosome"/>
</dbReference>
<sequence>MRDSQKAEIAQISEAVARSMFTQAAMYWGVDREVHARLPETIRRHAEGLLPPLARAAVADATPDLAQAQASVELALRDTLRASAAEAVETTSARLLPELAARAVREATPDVESVRAKLVSSATPEVAEAVREQTTKTVAEAVARTTDELRVALAEQLERAVLPDLARAAVAKATPDLTEARDLLVAEATKALPAAIEKAVAEVARQAKPDLVERVSAVALARVRSAVQAAAEKELARYSPTVVSVVLPSGKTIELAEDTHAVLPEVLVALHARCHVLLVGPAGTGKSMLAKHAAQALGLQFQALSLGPTTPMSKVFGYYDANGQYHDTPFRRAFEHGGVMLLDELDNGHPGLLAELNQALALGVCAFADRMVTAHADFRLVATGNTYGTGGDRQYVGRQTLDSATLDRFVVLDVPIDEGLEERVALRHAPSHETEVEELVAAIRELRATAEAKQLPVILSPRASIDGAKLLEAGATVEQVMQWRVIRGLSEAHRAALGLD</sequence>
<dbReference type="InterPro" id="IPR050764">
    <property type="entry name" value="CbbQ/NirQ/NorQ/GpvN"/>
</dbReference>
<dbReference type="PANTHER" id="PTHR42759:SF1">
    <property type="entry name" value="MAGNESIUM-CHELATASE SUBUNIT CHLD"/>
    <property type="match status" value="1"/>
</dbReference>
<dbReference type="SMART" id="SM00382">
    <property type="entry name" value="AAA"/>
    <property type="match status" value="1"/>
</dbReference>
<dbReference type="SUPFAM" id="SSF52540">
    <property type="entry name" value="P-loop containing nucleoside triphosphate hydrolases"/>
    <property type="match status" value="1"/>
</dbReference>
<protein>
    <submittedName>
        <fullName evidence="2">AAA family ATPase</fullName>
    </submittedName>
</protein>
<keyword evidence="3" id="KW-1185">Reference proteome</keyword>
<feature type="domain" description="AAA+ ATPase" evidence="1">
    <location>
        <begin position="272"/>
        <end position="422"/>
    </location>
</feature>
<dbReference type="Gene3D" id="3.40.50.300">
    <property type="entry name" value="P-loop containing nucleotide triphosphate hydrolases"/>
    <property type="match status" value="1"/>
</dbReference>
<accession>A0ABZ1IB41</accession>
<dbReference type="RefSeq" id="WP_326569727.1">
    <property type="nucleotide sequence ID" value="NZ_CP142149.1"/>
</dbReference>
<dbReference type="CDD" id="cd00009">
    <property type="entry name" value="AAA"/>
    <property type="match status" value="1"/>
</dbReference>
<reference evidence="2 3" key="1">
    <citation type="journal article" date="2015" name="Int. J. Syst. Evol. Microbiol.">
        <title>Amycolatopsis rhabdoformis sp. nov., an actinomycete isolated from a tropical forest soil.</title>
        <authorList>
            <person name="Souza W.R."/>
            <person name="Silva R.E."/>
            <person name="Goodfellow M."/>
            <person name="Busarakam K."/>
            <person name="Figueiro F.S."/>
            <person name="Ferreira D."/>
            <person name="Rodrigues-Filho E."/>
            <person name="Moraes L.A.B."/>
            <person name="Zucchi T.D."/>
        </authorList>
    </citation>
    <scope>NUCLEOTIDE SEQUENCE [LARGE SCALE GENOMIC DNA]</scope>
    <source>
        <strain evidence="2 3">NCIMB 14900</strain>
    </source>
</reference>
<evidence type="ECO:0000259" key="1">
    <source>
        <dbReference type="SMART" id="SM00382"/>
    </source>
</evidence>
<dbReference type="Pfam" id="PF07728">
    <property type="entry name" value="AAA_5"/>
    <property type="match status" value="1"/>
</dbReference>
<dbReference type="InterPro" id="IPR003593">
    <property type="entry name" value="AAA+_ATPase"/>
</dbReference>
<proteinExistence type="predicted"/>
<dbReference type="EMBL" id="CP142149">
    <property type="protein sequence ID" value="WSE30784.1"/>
    <property type="molecule type" value="Genomic_DNA"/>
</dbReference>